<evidence type="ECO:0000256" key="8">
    <source>
        <dbReference type="ARBA" id="ARBA00023008"/>
    </source>
</evidence>
<evidence type="ECO:0000256" key="11">
    <source>
        <dbReference type="ARBA" id="ARBA00049893"/>
    </source>
</evidence>
<comment type="function">
    <text evidence="2">Purine nucleoside enzyme that catalyzes the phosphorolysis of adenosine and inosine nucleosides, yielding D-ribose 1-phosphate and the respective free bases, adenine and hypoxanthine. Also catalyzes the phosphorolysis of S-methyl-5'-thioadenosine into adenine and S-methyl-5-thio-alpha-D-ribose 1-phosphate. Also has adenosine deaminase activity.</text>
</comment>
<comment type="catalytic activity">
    <reaction evidence="1">
        <text>inosine + phosphate = alpha-D-ribose 1-phosphate + hypoxanthine</text>
        <dbReference type="Rhea" id="RHEA:27646"/>
        <dbReference type="ChEBI" id="CHEBI:17368"/>
        <dbReference type="ChEBI" id="CHEBI:17596"/>
        <dbReference type="ChEBI" id="CHEBI:43474"/>
        <dbReference type="ChEBI" id="CHEBI:57720"/>
        <dbReference type="EC" id="2.4.2.1"/>
    </reaction>
    <physiologicalReaction direction="left-to-right" evidence="1">
        <dbReference type="Rhea" id="RHEA:27647"/>
    </physiologicalReaction>
</comment>
<evidence type="ECO:0000256" key="9">
    <source>
        <dbReference type="ARBA" id="ARBA00047989"/>
    </source>
</evidence>
<protein>
    <recommendedName>
        <fullName evidence="12">Purine nucleoside phosphorylase</fullName>
    </recommendedName>
</protein>
<comment type="catalytic activity">
    <reaction evidence="9">
        <text>adenosine + H2O + H(+) = inosine + NH4(+)</text>
        <dbReference type="Rhea" id="RHEA:24408"/>
        <dbReference type="ChEBI" id="CHEBI:15377"/>
        <dbReference type="ChEBI" id="CHEBI:15378"/>
        <dbReference type="ChEBI" id="CHEBI:16335"/>
        <dbReference type="ChEBI" id="CHEBI:17596"/>
        <dbReference type="ChEBI" id="CHEBI:28938"/>
        <dbReference type="EC" id="3.5.4.4"/>
    </reaction>
    <physiologicalReaction direction="left-to-right" evidence="9">
        <dbReference type="Rhea" id="RHEA:24409"/>
    </physiologicalReaction>
</comment>
<comment type="similarity">
    <text evidence="3 12">Belongs to the purine nucleoside phosphorylase YfiH/LACC1 family.</text>
</comment>
<keyword evidence="4" id="KW-0808">Transferase</keyword>
<dbReference type="NCBIfam" id="TIGR00726">
    <property type="entry name" value="peptidoglycan editing factor PgeF"/>
    <property type="match status" value="1"/>
</dbReference>
<dbReference type="RefSeq" id="WP_376842017.1">
    <property type="nucleotide sequence ID" value="NZ_JBHMAU010000133.1"/>
</dbReference>
<gene>
    <name evidence="13" type="primary">pgeF</name>
    <name evidence="13" type="ORF">ACFFN1_16615</name>
</gene>
<dbReference type="InterPro" id="IPR003730">
    <property type="entry name" value="Cu_polyphenol_OxRdtase"/>
</dbReference>
<evidence type="ECO:0000256" key="5">
    <source>
        <dbReference type="ARBA" id="ARBA00022723"/>
    </source>
</evidence>
<evidence type="ECO:0000256" key="7">
    <source>
        <dbReference type="ARBA" id="ARBA00022833"/>
    </source>
</evidence>
<keyword evidence="14" id="KW-1185">Reference proteome</keyword>
<dbReference type="Proteomes" id="UP001589707">
    <property type="component" value="Unassembled WGS sequence"/>
</dbReference>
<dbReference type="SUPFAM" id="SSF64438">
    <property type="entry name" value="CNF1/YfiH-like putative cysteine hydrolases"/>
    <property type="match status" value="1"/>
</dbReference>
<evidence type="ECO:0000256" key="1">
    <source>
        <dbReference type="ARBA" id="ARBA00000553"/>
    </source>
</evidence>
<dbReference type="InterPro" id="IPR038371">
    <property type="entry name" value="Cu_polyphenol_OxRdtase_sf"/>
</dbReference>
<evidence type="ECO:0000256" key="3">
    <source>
        <dbReference type="ARBA" id="ARBA00007353"/>
    </source>
</evidence>
<evidence type="ECO:0000313" key="14">
    <source>
        <dbReference type="Proteomes" id="UP001589707"/>
    </source>
</evidence>
<sequence length="253" mass="26464">MLHSRFVVPGSRCVAHAAFSDRWGGYSLPPYSSLNLGRGVGDDDAAVAANRSLLAQALGLQSDRLSFTSQVHGTAVHTVDLDALSSSVPLTAVEADAQVTRSHHLGLAVLVADCTPVLLADPEAGVIGSAHAGRIGMSRGVIAAAVAEMRRQGAEQISAIIGPSISPRNYEVPAEMRAEVAAGEPVTASVSAAGAPALDVAAGVAEQLRREGVRLERWVNACTYDSPDLFSYRRDRVTGRFAGVIWMEPADTP</sequence>
<keyword evidence="8" id="KW-0186">Copper</keyword>
<dbReference type="Pfam" id="PF02578">
    <property type="entry name" value="Cu-oxidase_4"/>
    <property type="match status" value="1"/>
</dbReference>
<evidence type="ECO:0000313" key="13">
    <source>
        <dbReference type="EMBL" id="MFB9778002.1"/>
    </source>
</evidence>
<keyword evidence="5" id="KW-0479">Metal-binding</keyword>
<organism evidence="13 14">
    <name type="scientific">Brevibacterium otitidis</name>
    <dbReference type="NCBI Taxonomy" id="53364"/>
    <lineage>
        <taxon>Bacteria</taxon>
        <taxon>Bacillati</taxon>
        <taxon>Actinomycetota</taxon>
        <taxon>Actinomycetes</taxon>
        <taxon>Micrococcales</taxon>
        <taxon>Brevibacteriaceae</taxon>
        <taxon>Brevibacterium</taxon>
    </lineage>
</organism>
<comment type="catalytic activity">
    <reaction evidence="11">
        <text>S-methyl-5'-thioadenosine + phosphate = 5-(methylsulfanyl)-alpha-D-ribose 1-phosphate + adenine</text>
        <dbReference type="Rhea" id="RHEA:11852"/>
        <dbReference type="ChEBI" id="CHEBI:16708"/>
        <dbReference type="ChEBI" id="CHEBI:17509"/>
        <dbReference type="ChEBI" id="CHEBI:43474"/>
        <dbReference type="ChEBI" id="CHEBI:58533"/>
        <dbReference type="EC" id="2.4.2.28"/>
    </reaction>
    <physiologicalReaction direction="left-to-right" evidence="11">
        <dbReference type="Rhea" id="RHEA:11853"/>
    </physiologicalReaction>
</comment>
<keyword evidence="7" id="KW-0862">Zinc</keyword>
<reference evidence="13 14" key="1">
    <citation type="submission" date="2024-09" db="EMBL/GenBank/DDBJ databases">
        <authorList>
            <person name="Sun Q."/>
            <person name="Mori K."/>
        </authorList>
    </citation>
    <scope>NUCLEOTIDE SEQUENCE [LARGE SCALE GENOMIC DNA]</scope>
    <source>
        <strain evidence="13 14">JCM 11683</strain>
    </source>
</reference>
<evidence type="ECO:0000256" key="4">
    <source>
        <dbReference type="ARBA" id="ARBA00022679"/>
    </source>
</evidence>
<evidence type="ECO:0000256" key="10">
    <source>
        <dbReference type="ARBA" id="ARBA00048968"/>
    </source>
</evidence>
<comment type="caution">
    <text evidence="13">The sequence shown here is derived from an EMBL/GenBank/DDBJ whole genome shotgun (WGS) entry which is preliminary data.</text>
</comment>
<dbReference type="PANTHER" id="PTHR30616">
    <property type="entry name" value="UNCHARACTERIZED PROTEIN YFIH"/>
    <property type="match status" value="1"/>
</dbReference>
<comment type="catalytic activity">
    <reaction evidence="10">
        <text>adenosine + phosphate = alpha-D-ribose 1-phosphate + adenine</text>
        <dbReference type="Rhea" id="RHEA:27642"/>
        <dbReference type="ChEBI" id="CHEBI:16335"/>
        <dbReference type="ChEBI" id="CHEBI:16708"/>
        <dbReference type="ChEBI" id="CHEBI:43474"/>
        <dbReference type="ChEBI" id="CHEBI:57720"/>
        <dbReference type="EC" id="2.4.2.1"/>
    </reaction>
    <physiologicalReaction direction="left-to-right" evidence="10">
        <dbReference type="Rhea" id="RHEA:27643"/>
    </physiologicalReaction>
</comment>
<dbReference type="EMBL" id="JBHMAU010000133">
    <property type="protein sequence ID" value="MFB9778002.1"/>
    <property type="molecule type" value="Genomic_DNA"/>
</dbReference>
<evidence type="ECO:0000256" key="2">
    <source>
        <dbReference type="ARBA" id="ARBA00003215"/>
    </source>
</evidence>
<keyword evidence="6" id="KW-0378">Hydrolase</keyword>
<dbReference type="Gene3D" id="3.60.140.10">
    <property type="entry name" value="CNF1/YfiH-like putative cysteine hydrolases"/>
    <property type="match status" value="1"/>
</dbReference>
<name>A0ABV5X6D4_9MICO</name>
<dbReference type="CDD" id="cd16833">
    <property type="entry name" value="YfiH"/>
    <property type="match status" value="1"/>
</dbReference>
<proteinExistence type="inferred from homology"/>
<accession>A0ABV5X6D4</accession>
<dbReference type="PANTHER" id="PTHR30616:SF2">
    <property type="entry name" value="PURINE NUCLEOSIDE PHOSPHORYLASE LACC1"/>
    <property type="match status" value="1"/>
</dbReference>
<evidence type="ECO:0000256" key="12">
    <source>
        <dbReference type="RuleBase" id="RU361274"/>
    </source>
</evidence>
<evidence type="ECO:0000256" key="6">
    <source>
        <dbReference type="ARBA" id="ARBA00022801"/>
    </source>
</evidence>
<dbReference type="InterPro" id="IPR011324">
    <property type="entry name" value="Cytotoxic_necrot_fac-like_cat"/>
</dbReference>